<name>A0ABX3UNC7_9GAMM</name>
<dbReference type="EMBL" id="MLJJ01000040">
    <property type="protein sequence ID" value="ORM96283.1"/>
    <property type="molecule type" value="Genomic_DNA"/>
</dbReference>
<dbReference type="Proteomes" id="UP000193785">
    <property type="component" value="Unassembled WGS sequence"/>
</dbReference>
<keyword evidence="2" id="KW-1185">Reference proteome</keyword>
<evidence type="ECO:0000313" key="1">
    <source>
        <dbReference type="EMBL" id="ORM96283.1"/>
    </source>
</evidence>
<gene>
    <name evidence="1" type="ORF">HA46_17295</name>
</gene>
<dbReference type="RefSeq" id="WP_084885861.1">
    <property type="nucleotide sequence ID" value="NZ_MLJJ01000040.1"/>
</dbReference>
<accession>A0ABX3UNC7</accession>
<comment type="caution">
    <text evidence="1">The sequence shown here is derived from an EMBL/GenBank/DDBJ whole genome shotgun (WGS) entry which is preliminary data.</text>
</comment>
<evidence type="ECO:0000313" key="2">
    <source>
        <dbReference type="Proteomes" id="UP000193785"/>
    </source>
</evidence>
<reference evidence="1 2" key="1">
    <citation type="journal article" date="2017" name="Antonie Van Leeuwenhoek">
        <title>Phylogenomic resolution of the bacterial genus Pantoea and its relationship with Erwinia and Tatumella.</title>
        <authorList>
            <person name="Palmer M."/>
            <person name="Steenkamp E.T."/>
            <person name="Coetzee M.P."/>
            <person name="Chan W.Y."/>
            <person name="van Zyl E."/>
            <person name="De Maayer P."/>
            <person name="Coutinho T.A."/>
            <person name="Blom J."/>
            <person name="Smits T.H."/>
            <person name="Duffy B."/>
            <person name="Venter S.N."/>
        </authorList>
    </citation>
    <scope>NUCLEOTIDE SEQUENCE [LARGE SCALE GENOMIC DNA]</scope>
    <source>
        <strain evidence="1 2">LMG 5345</strain>
    </source>
</reference>
<organism evidence="1 2">
    <name type="scientific">Pantoea septica</name>
    <dbReference type="NCBI Taxonomy" id="472695"/>
    <lineage>
        <taxon>Bacteria</taxon>
        <taxon>Pseudomonadati</taxon>
        <taxon>Pseudomonadota</taxon>
        <taxon>Gammaproteobacteria</taxon>
        <taxon>Enterobacterales</taxon>
        <taxon>Erwiniaceae</taxon>
        <taxon>Pantoea</taxon>
    </lineage>
</organism>
<sequence length="147" mass="16643">MKKYTEAERAALIEFTKQRIEALRFSIKQHAFESIRKPLQSELAVAEIALVSLTEKPVHQSLIYGSWYDVDEGEYWTSESDCRRIVYTAPPVAALSMPDYEEDEQAFNYGLHALIDCLEDCGDAGQGLRLAIRAMRLNATAPAEEKK</sequence>
<proteinExistence type="predicted"/>
<protein>
    <submittedName>
        <fullName evidence="1">Uncharacterized protein</fullName>
    </submittedName>
</protein>